<evidence type="ECO:0000256" key="3">
    <source>
        <dbReference type="ARBA" id="ARBA00022723"/>
    </source>
</evidence>
<feature type="binding site" evidence="9">
    <location>
        <position position="149"/>
    </location>
    <ligand>
        <name>Mn(2+)</name>
        <dbReference type="ChEBI" id="CHEBI:29035"/>
    </ligand>
</feature>
<feature type="binding site" evidence="9">
    <location>
        <position position="218"/>
    </location>
    <ligand>
        <name>Mn(2+)</name>
        <dbReference type="ChEBI" id="CHEBI:29035"/>
    </ligand>
</feature>
<reference evidence="13" key="2">
    <citation type="submission" date="2021-01" db="EMBL/GenBank/DDBJ databases">
        <authorList>
            <person name="Hahn C.R."/>
            <person name="Youssef N.H."/>
            <person name="Elshahed M."/>
        </authorList>
    </citation>
    <scope>NUCLEOTIDE SEQUENCE</scope>
    <source>
        <strain evidence="13">Zod_Metabat.24</strain>
    </source>
</reference>
<comment type="function">
    <text evidence="9">Catalyzes the NADPH-dependent rearrangement and reduction of 1-deoxy-D-xylulose-5-phosphate (DXP) to 2-C-methyl-D-erythritol 4-phosphate (MEP).</text>
</comment>
<dbReference type="EMBL" id="JAFGIX010000003">
    <property type="protein sequence ID" value="MBN1571669.1"/>
    <property type="molecule type" value="Genomic_DNA"/>
</dbReference>
<proteinExistence type="inferred from homology"/>
<comment type="catalytic activity">
    <reaction evidence="8">
        <text>2-C-methyl-D-erythritol 4-phosphate + NADP(+) = 1-deoxy-D-xylulose 5-phosphate + NADPH + H(+)</text>
        <dbReference type="Rhea" id="RHEA:13717"/>
        <dbReference type="ChEBI" id="CHEBI:15378"/>
        <dbReference type="ChEBI" id="CHEBI:57783"/>
        <dbReference type="ChEBI" id="CHEBI:57792"/>
        <dbReference type="ChEBI" id="CHEBI:58262"/>
        <dbReference type="ChEBI" id="CHEBI:58349"/>
        <dbReference type="EC" id="1.1.1.267"/>
    </reaction>
    <physiologicalReaction direction="right-to-left" evidence="8">
        <dbReference type="Rhea" id="RHEA:13719"/>
    </physiologicalReaction>
</comment>
<dbReference type="InterPro" id="IPR026877">
    <property type="entry name" value="DXPR_C"/>
</dbReference>
<feature type="binding site" evidence="9">
    <location>
        <position position="38"/>
    </location>
    <ligand>
        <name>NADPH</name>
        <dbReference type="ChEBI" id="CHEBI:57783"/>
    </ligand>
</feature>
<dbReference type="InterPro" id="IPR013644">
    <property type="entry name" value="DXP_reductoisomerase_C"/>
</dbReference>
<dbReference type="GO" id="GO:0051484">
    <property type="term" value="P:isopentenyl diphosphate biosynthetic process, methylerythritol 4-phosphate pathway involved in terpenoid biosynthetic process"/>
    <property type="evidence" value="ECO:0007669"/>
    <property type="project" value="UniProtKB-ARBA"/>
</dbReference>
<evidence type="ECO:0000256" key="4">
    <source>
        <dbReference type="ARBA" id="ARBA00022857"/>
    </source>
</evidence>
<feature type="binding site" evidence="9">
    <location>
        <position position="12"/>
    </location>
    <ligand>
        <name>NADPH</name>
        <dbReference type="ChEBI" id="CHEBI:57783"/>
    </ligand>
</feature>
<feature type="binding site" evidence="9">
    <location>
        <position position="215"/>
    </location>
    <ligand>
        <name>1-deoxy-D-xylulose 5-phosphate</name>
        <dbReference type="ChEBI" id="CHEBI:57792"/>
    </ligand>
</feature>
<feature type="binding site" evidence="9">
    <location>
        <position position="147"/>
    </location>
    <ligand>
        <name>Mn(2+)</name>
        <dbReference type="ChEBI" id="CHEBI:29035"/>
    </ligand>
</feature>
<dbReference type="Pfam" id="PF02670">
    <property type="entry name" value="DXP_reductoisom"/>
    <property type="match status" value="1"/>
</dbReference>
<evidence type="ECO:0000259" key="10">
    <source>
        <dbReference type="Pfam" id="PF02670"/>
    </source>
</evidence>
<evidence type="ECO:0000256" key="2">
    <source>
        <dbReference type="ARBA" id="ARBA00006825"/>
    </source>
</evidence>
<sequence length="386" mass="41785">MKKVAILGSTGSIGGQALEIIEENRDRFRIVALTANRNVSLIKEQVERFKPEVVAMGDEGSADELRGIVPKGTSVLSGEEGIAVASAETGADILVTSVVGSAGLVPTIRAIENGIDIALANKETLVAAGKIVTERARERGVMLLPVDSEHNALFQSLKGHEETGVKRLILTASGGPFWKRGVEDLKDVTPEEAVRHPRWNMGAKISVDSATMINKALEIIEARYLFGVDGERIDVLIHPQSIVHSMVEYIDGSVIAQMGTTDMRIPIAYALSYPERIKNRVPELSLADLCKNGTGLTFFTPDHDRFPALRLAYGSLKAGGTMPAVLSAANEAAVSLFMEGKIGFLEIVETVSEVMNRHNVIEAPGLDDILEADLWARREAERVRNI</sequence>
<evidence type="ECO:0000256" key="6">
    <source>
        <dbReference type="ARBA" id="ARBA00023211"/>
    </source>
</evidence>
<feature type="binding site" evidence="9">
    <location>
        <position position="214"/>
    </location>
    <ligand>
        <name>1-deoxy-D-xylulose 5-phosphate</name>
        <dbReference type="ChEBI" id="CHEBI:57792"/>
    </ligand>
</feature>
<dbReference type="GO" id="GO:0070402">
    <property type="term" value="F:NADPH binding"/>
    <property type="evidence" value="ECO:0007669"/>
    <property type="project" value="InterPro"/>
</dbReference>
<reference evidence="13" key="1">
    <citation type="journal article" date="2021" name="Environ. Microbiol.">
        <title>Genomic characterization of three novel Desulfobacterota classes expand the metabolic and phylogenetic diversity of the phylum.</title>
        <authorList>
            <person name="Murphy C.L."/>
            <person name="Biggerstaff J."/>
            <person name="Eichhorn A."/>
            <person name="Ewing E."/>
            <person name="Shahan R."/>
            <person name="Soriano D."/>
            <person name="Stewart S."/>
            <person name="VanMol K."/>
            <person name="Walker R."/>
            <person name="Walters P."/>
            <person name="Elshahed M.S."/>
            <person name="Youssef N.H."/>
        </authorList>
    </citation>
    <scope>NUCLEOTIDE SEQUENCE</scope>
    <source>
        <strain evidence="13">Zod_Metabat.24</strain>
    </source>
</reference>
<comment type="pathway">
    <text evidence="1 9">Isoprenoid biosynthesis; isopentenyl diphosphate biosynthesis via DXP pathway; isopentenyl diphosphate from 1-deoxy-D-xylulose 5-phosphate: step 1/6.</text>
</comment>
<dbReference type="Gene3D" id="1.10.1740.10">
    <property type="match status" value="1"/>
</dbReference>
<accession>A0A9D8PKN0</accession>
<keyword evidence="5 9" id="KW-0560">Oxidoreductase</keyword>
<comment type="caution">
    <text evidence="9">Lacks conserved residue(s) required for the propagation of feature annotation.</text>
</comment>
<dbReference type="SUPFAM" id="SSF55347">
    <property type="entry name" value="Glyceraldehyde-3-phosphate dehydrogenase-like, C-terminal domain"/>
    <property type="match status" value="1"/>
</dbReference>
<feature type="domain" description="1-deoxy-D-xylulose 5-phosphate reductoisomerase N-terminal" evidence="10">
    <location>
        <begin position="4"/>
        <end position="129"/>
    </location>
</feature>
<comment type="similarity">
    <text evidence="2 9">Belongs to the DXR family.</text>
</comment>
<dbReference type="PIRSF" id="PIRSF006205">
    <property type="entry name" value="Dxp_reductismrs"/>
    <property type="match status" value="1"/>
</dbReference>
<dbReference type="AlphaFoldDB" id="A0A9D8PKN0"/>
<dbReference type="EC" id="1.1.1.267" evidence="9"/>
<feature type="binding site" evidence="9">
    <location>
        <position position="122"/>
    </location>
    <ligand>
        <name>1-deoxy-D-xylulose 5-phosphate</name>
        <dbReference type="ChEBI" id="CHEBI:57792"/>
    </ligand>
</feature>
<feature type="binding site" evidence="9">
    <location>
        <position position="11"/>
    </location>
    <ligand>
        <name>NADPH</name>
        <dbReference type="ChEBI" id="CHEBI:57783"/>
    </ligand>
</feature>
<dbReference type="FunFam" id="3.40.50.720:FF:000045">
    <property type="entry name" value="1-deoxy-D-xylulose 5-phosphate reductoisomerase"/>
    <property type="match status" value="1"/>
</dbReference>
<dbReference type="InterPro" id="IPR036169">
    <property type="entry name" value="DXPR_C_sf"/>
</dbReference>
<dbReference type="PANTHER" id="PTHR30525:SF0">
    <property type="entry name" value="1-DEOXY-D-XYLULOSE 5-PHOSPHATE REDUCTOISOMERASE, CHLOROPLASTIC"/>
    <property type="match status" value="1"/>
</dbReference>
<evidence type="ECO:0000259" key="11">
    <source>
        <dbReference type="Pfam" id="PF08436"/>
    </source>
</evidence>
<evidence type="ECO:0000259" key="12">
    <source>
        <dbReference type="Pfam" id="PF13288"/>
    </source>
</evidence>
<feature type="binding site" evidence="9">
    <location>
        <position position="202"/>
    </location>
    <ligand>
        <name>NADPH</name>
        <dbReference type="ChEBI" id="CHEBI:57783"/>
    </ligand>
</feature>
<evidence type="ECO:0000313" key="13">
    <source>
        <dbReference type="EMBL" id="MBN1571669.1"/>
    </source>
</evidence>
<feature type="binding site" evidence="9">
    <location>
        <position position="37"/>
    </location>
    <ligand>
        <name>NADPH</name>
        <dbReference type="ChEBI" id="CHEBI:57783"/>
    </ligand>
</feature>
<feature type="domain" description="DXP reductoisomerase C-terminal" evidence="12">
    <location>
        <begin position="258"/>
        <end position="378"/>
    </location>
</feature>
<evidence type="ECO:0000256" key="9">
    <source>
        <dbReference type="HAMAP-Rule" id="MF_00183"/>
    </source>
</evidence>
<feature type="binding site" evidence="9">
    <location>
        <position position="218"/>
    </location>
    <ligand>
        <name>1-deoxy-D-xylulose 5-phosphate</name>
        <dbReference type="ChEBI" id="CHEBI:57792"/>
    </ligand>
</feature>
<feature type="binding site" evidence="9">
    <location>
        <position position="173"/>
    </location>
    <ligand>
        <name>1-deoxy-D-xylulose 5-phosphate</name>
        <dbReference type="ChEBI" id="CHEBI:57792"/>
    </ligand>
</feature>
<dbReference type="SUPFAM" id="SSF51735">
    <property type="entry name" value="NAD(P)-binding Rossmann-fold domains"/>
    <property type="match status" value="1"/>
</dbReference>
<protein>
    <recommendedName>
        <fullName evidence="9">1-deoxy-D-xylulose 5-phosphate reductoisomerase</fullName>
        <shortName evidence="9">DXP reductoisomerase</shortName>
        <ecNumber evidence="9">1.1.1.267</ecNumber>
    </recommendedName>
    <alternativeName>
        <fullName evidence="9">1-deoxyxylulose-5-phosphate reductoisomerase</fullName>
    </alternativeName>
    <alternativeName>
        <fullName evidence="9">2-C-methyl-D-erythritol 4-phosphate synthase</fullName>
    </alternativeName>
</protein>
<feature type="binding site" evidence="9">
    <location>
        <position position="149"/>
    </location>
    <ligand>
        <name>1-deoxy-D-xylulose 5-phosphate</name>
        <dbReference type="ChEBI" id="CHEBI:57792"/>
    </ligand>
</feature>
<evidence type="ECO:0000256" key="1">
    <source>
        <dbReference type="ARBA" id="ARBA00005094"/>
    </source>
</evidence>
<name>A0A9D8PKN0_9DELT</name>
<dbReference type="InterPro" id="IPR036291">
    <property type="entry name" value="NAD(P)-bd_dom_sf"/>
</dbReference>
<dbReference type="GO" id="GO:0030145">
    <property type="term" value="F:manganese ion binding"/>
    <property type="evidence" value="ECO:0007669"/>
    <property type="project" value="TreeGrafter"/>
</dbReference>
<keyword evidence="9" id="KW-0460">Magnesium</keyword>
<feature type="binding site" evidence="9">
    <location>
        <position position="148"/>
    </location>
    <ligand>
        <name>1-deoxy-D-xylulose 5-phosphate</name>
        <dbReference type="ChEBI" id="CHEBI:57792"/>
    </ligand>
</feature>
<dbReference type="SUPFAM" id="SSF69055">
    <property type="entry name" value="1-deoxy-D-xylulose-5-phosphate reductoisomerase, C-terminal domain"/>
    <property type="match status" value="1"/>
</dbReference>
<dbReference type="Gene3D" id="3.40.50.720">
    <property type="entry name" value="NAD(P)-binding Rossmann-like Domain"/>
    <property type="match status" value="1"/>
</dbReference>
<keyword evidence="3 9" id="KW-0479">Metal-binding</keyword>
<feature type="binding site" evidence="9">
    <location>
        <position position="123"/>
    </location>
    <ligand>
        <name>NADPH</name>
        <dbReference type="ChEBI" id="CHEBI:57783"/>
    </ligand>
</feature>
<dbReference type="Pfam" id="PF13288">
    <property type="entry name" value="DXPR_C"/>
    <property type="match status" value="1"/>
</dbReference>
<dbReference type="Pfam" id="PF08436">
    <property type="entry name" value="DXP_redisom_C"/>
    <property type="match status" value="1"/>
</dbReference>
<gene>
    <name evidence="9" type="primary">dxr</name>
    <name evidence="13" type="ORF">JW984_00560</name>
</gene>
<keyword evidence="4 9" id="KW-0521">NADP</keyword>
<evidence type="ECO:0000313" key="14">
    <source>
        <dbReference type="Proteomes" id="UP000809273"/>
    </source>
</evidence>
<dbReference type="HAMAP" id="MF_00183">
    <property type="entry name" value="DXP_reductoisom"/>
    <property type="match status" value="1"/>
</dbReference>
<keyword evidence="6 9" id="KW-0464">Manganese</keyword>
<evidence type="ECO:0000256" key="5">
    <source>
        <dbReference type="ARBA" id="ARBA00023002"/>
    </source>
</evidence>
<feature type="binding site" evidence="9">
    <location>
        <position position="13"/>
    </location>
    <ligand>
        <name>NADPH</name>
        <dbReference type="ChEBI" id="CHEBI:57783"/>
    </ligand>
</feature>
<evidence type="ECO:0000256" key="7">
    <source>
        <dbReference type="ARBA" id="ARBA00023229"/>
    </source>
</evidence>
<evidence type="ECO:0000256" key="8">
    <source>
        <dbReference type="ARBA" id="ARBA00048543"/>
    </source>
</evidence>
<dbReference type="InterPro" id="IPR003821">
    <property type="entry name" value="DXP_reductoisomerase"/>
</dbReference>
<dbReference type="Proteomes" id="UP000809273">
    <property type="component" value="Unassembled WGS sequence"/>
</dbReference>
<dbReference type="InterPro" id="IPR013512">
    <property type="entry name" value="DXP_reductoisomerase_N"/>
</dbReference>
<feature type="binding site" evidence="9">
    <location>
        <position position="10"/>
    </location>
    <ligand>
        <name>NADPH</name>
        <dbReference type="ChEBI" id="CHEBI:57783"/>
    </ligand>
</feature>
<organism evidence="13 14">
    <name type="scientific">Candidatus Zymogenus saltonus</name>
    <dbReference type="NCBI Taxonomy" id="2844893"/>
    <lineage>
        <taxon>Bacteria</taxon>
        <taxon>Deltaproteobacteria</taxon>
        <taxon>Candidatus Zymogenia</taxon>
        <taxon>Candidatus Zymogeniales</taxon>
        <taxon>Candidatus Zymogenaceae</taxon>
        <taxon>Candidatus Zymogenus</taxon>
    </lineage>
</organism>
<comment type="caution">
    <text evidence="13">The sequence shown here is derived from an EMBL/GenBank/DDBJ whole genome shotgun (WGS) entry which is preliminary data.</text>
</comment>
<dbReference type="GO" id="GO:0030604">
    <property type="term" value="F:1-deoxy-D-xylulose-5-phosphate reductoisomerase activity"/>
    <property type="evidence" value="ECO:0007669"/>
    <property type="project" value="UniProtKB-UniRule"/>
</dbReference>
<dbReference type="NCBIfam" id="TIGR00243">
    <property type="entry name" value="Dxr"/>
    <property type="match status" value="1"/>
</dbReference>
<dbReference type="NCBIfam" id="NF009114">
    <property type="entry name" value="PRK12464.1"/>
    <property type="match status" value="1"/>
</dbReference>
<feature type="domain" description="1-deoxy-D-xylulose 5-phosphate reductoisomerase C-terminal" evidence="11">
    <location>
        <begin position="143"/>
        <end position="226"/>
    </location>
</feature>
<feature type="binding site" evidence="9">
    <location>
        <position position="196"/>
    </location>
    <ligand>
        <name>1-deoxy-D-xylulose 5-phosphate</name>
        <dbReference type="ChEBI" id="CHEBI:57792"/>
    </ligand>
</feature>
<feature type="binding site" evidence="9">
    <location>
        <position position="209"/>
    </location>
    <ligand>
        <name>1-deoxy-D-xylulose 5-phosphate</name>
        <dbReference type="ChEBI" id="CHEBI:57792"/>
    </ligand>
</feature>
<feature type="binding site" evidence="9">
    <location>
        <position position="121"/>
    </location>
    <ligand>
        <name>NADPH</name>
        <dbReference type="ChEBI" id="CHEBI:57783"/>
    </ligand>
</feature>
<comment type="cofactor">
    <cofactor evidence="9">
        <name>Mg(2+)</name>
        <dbReference type="ChEBI" id="CHEBI:18420"/>
    </cofactor>
    <cofactor evidence="9">
        <name>Mn(2+)</name>
        <dbReference type="ChEBI" id="CHEBI:29035"/>
    </cofactor>
</comment>
<keyword evidence="7 9" id="KW-0414">Isoprene biosynthesis</keyword>
<dbReference type="PANTHER" id="PTHR30525">
    <property type="entry name" value="1-DEOXY-D-XYLULOSE 5-PHOSPHATE REDUCTOISOMERASE"/>
    <property type="match status" value="1"/>
</dbReference>